<protein>
    <recommendedName>
        <fullName evidence="3">TIR domain-containing protein</fullName>
    </recommendedName>
</protein>
<name>A0ABP0GQC1_CLALP</name>
<dbReference type="Gene3D" id="3.40.50.10140">
    <property type="entry name" value="Toll/interleukin-1 receptor homology (TIR) domain"/>
    <property type="match status" value="1"/>
</dbReference>
<reference evidence="1 2" key="1">
    <citation type="submission" date="2024-02" db="EMBL/GenBank/DDBJ databases">
        <authorList>
            <person name="Daric V."/>
            <person name="Darras S."/>
        </authorList>
    </citation>
    <scope>NUCLEOTIDE SEQUENCE [LARGE SCALE GENOMIC DNA]</scope>
</reference>
<sequence length="240" mass="27660">MSDVSSTSSQQQWQHNQYHFGILCDDDDITISRRVKEKLEKLDYKISVFQEFVSASGEAKTNKLFPFIDNCSCILWIATHSSVASEGYDKFYREVAHHESIDTKSRKKFVPFIPCCQSSVELPRTIAKDNPLREDDHDMTDIFKEKIAATFQNIKTFCSIPGPPMPAGKEETIQIDLNNININKQCNVSSNDCTMQEILLLLRGFEQRFSSFEKTTSEKLTWLTQKMKCLEVKIDKLPQR</sequence>
<keyword evidence="2" id="KW-1185">Reference proteome</keyword>
<dbReference type="Proteomes" id="UP001642483">
    <property type="component" value="Unassembled WGS sequence"/>
</dbReference>
<dbReference type="EMBL" id="CAWYQH010000141">
    <property type="protein sequence ID" value="CAK8693902.1"/>
    <property type="molecule type" value="Genomic_DNA"/>
</dbReference>
<organism evidence="1 2">
    <name type="scientific">Clavelina lepadiformis</name>
    <name type="common">Light-bulb sea squirt</name>
    <name type="synonym">Ascidia lepadiformis</name>
    <dbReference type="NCBI Taxonomy" id="159417"/>
    <lineage>
        <taxon>Eukaryota</taxon>
        <taxon>Metazoa</taxon>
        <taxon>Chordata</taxon>
        <taxon>Tunicata</taxon>
        <taxon>Ascidiacea</taxon>
        <taxon>Aplousobranchia</taxon>
        <taxon>Clavelinidae</taxon>
        <taxon>Clavelina</taxon>
    </lineage>
</organism>
<accession>A0ABP0GQC1</accession>
<proteinExistence type="predicted"/>
<evidence type="ECO:0000313" key="1">
    <source>
        <dbReference type="EMBL" id="CAK8693902.1"/>
    </source>
</evidence>
<dbReference type="InterPro" id="IPR035897">
    <property type="entry name" value="Toll_tir_struct_dom_sf"/>
</dbReference>
<evidence type="ECO:0008006" key="3">
    <source>
        <dbReference type="Google" id="ProtNLM"/>
    </source>
</evidence>
<gene>
    <name evidence="1" type="ORF">CVLEPA_LOCUS27189</name>
</gene>
<comment type="caution">
    <text evidence="1">The sequence shown here is derived from an EMBL/GenBank/DDBJ whole genome shotgun (WGS) entry which is preliminary data.</text>
</comment>
<evidence type="ECO:0000313" key="2">
    <source>
        <dbReference type="Proteomes" id="UP001642483"/>
    </source>
</evidence>